<comment type="caution">
    <text evidence="1">The sequence shown here is derived from an EMBL/GenBank/DDBJ whole genome shotgun (WGS) entry which is preliminary data.</text>
</comment>
<name>A0ACA9MWF1_9GLOM</name>
<gene>
    <name evidence="1" type="ORF">ACOLOM_LOCUS7081</name>
</gene>
<protein>
    <submittedName>
        <fullName evidence="1">619_t:CDS:1</fullName>
    </submittedName>
</protein>
<evidence type="ECO:0000313" key="2">
    <source>
        <dbReference type="Proteomes" id="UP000789525"/>
    </source>
</evidence>
<sequence length="64" mass="7300">MQEKRRQGSRWIEDLCRAAAGLAELTECCTFVRIDQIRPDPNVPCYPLDEILSIAHDVTLSRAQ</sequence>
<accession>A0ACA9MWF1</accession>
<dbReference type="EMBL" id="CAJVPT010015597">
    <property type="protein sequence ID" value="CAG8613036.1"/>
    <property type="molecule type" value="Genomic_DNA"/>
</dbReference>
<reference evidence="1" key="1">
    <citation type="submission" date="2021-06" db="EMBL/GenBank/DDBJ databases">
        <authorList>
            <person name="Kallberg Y."/>
            <person name="Tangrot J."/>
            <person name="Rosling A."/>
        </authorList>
    </citation>
    <scope>NUCLEOTIDE SEQUENCE</scope>
    <source>
        <strain evidence="1">CL356</strain>
    </source>
</reference>
<dbReference type="Proteomes" id="UP000789525">
    <property type="component" value="Unassembled WGS sequence"/>
</dbReference>
<proteinExistence type="predicted"/>
<organism evidence="1 2">
    <name type="scientific">Acaulospora colombiana</name>
    <dbReference type="NCBI Taxonomy" id="27376"/>
    <lineage>
        <taxon>Eukaryota</taxon>
        <taxon>Fungi</taxon>
        <taxon>Fungi incertae sedis</taxon>
        <taxon>Mucoromycota</taxon>
        <taxon>Glomeromycotina</taxon>
        <taxon>Glomeromycetes</taxon>
        <taxon>Diversisporales</taxon>
        <taxon>Acaulosporaceae</taxon>
        <taxon>Acaulospora</taxon>
    </lineage>
</organism>
<keyword evidence="2" id="KW-1185">Reference proteome</keyword>
<evidence type="ECO:0000313" key="1">
    <source>
        <dbReference type="EMBL" id="CAG8613036.1"/>
    </source>
</evidence>